<dbReference type="Proteomes" id="UP000237347">
    <property type="component" value="Unassembled WGS sequence"/>
</dbReference>
<evidence type="ECO:0000313" key="3">
    <source>
        <dbReference type="Proteomes" id="UP000237347"/>
    </source>
</evidence>
<dbReference type="AlphaFoldDB" id="A0AAW0KWH5"/>
<evidence type="ECO:0000256" key="1">
    <source>
        <dbReference type="SAM" id="MobiDB-lite"/>
    </source>
</evidence>
<evidence type="ECO:0000313" key="2">
    <source>
        <dbReference type="EMBL" id="KAK7843265.1"/>
    </source>
</evidence>
<keyword evidence="3" id="KW-1185">Reference proteome</keyword>
<feature type="compositionally biased region" description="Basic residues" evidence="1">
    <location>
        <begin position="48"/>
        <end position="57"/>
    </location>
</feature>
<protein>
    <submittedName>
        <fullName evidence="2">Uncharacterized protein</fullName>
    </submittedName>
</protein>
<dbReference type="EMBL" id="PKMF04000207">
    <property type="protein sequence ID" value="KAK7843265.1"/>
    <property type="molecule type" value="Genomic_DNA"/>
</dbReference>
<gene>
    <name evidence="2" type="ORF">CFP56_012791</name>
</gene>
<sequence length="109" mass="12719">MELGPLSFATRKIQHWFEKLWSGVEGLVKTTERVAMKRSENMVETKIRKEKKLRRLSPPRQNPPLPPPPQLPLTATAIQIQLPRLNGYCGRENETRLKRKKRKKGYCGR</sequence>
<reference evidence="2 3" key="1">
    <citation type="journal article" date="2018" name="Sci. Data">
        <title>The draft genome sequence of cork oak.</title>
        <authorList>
            <person name="Ramos A.M."/>
            <person name="Usie A."/>
            <person name="Barbosa P."/>
            <person name="Barros P.M."/>
            <person name="Capote T."/>
            <person name="Chaves I."/>
            <person name="Simoes F."/>
            <person name="Abreu I."/>
            <person name="Carrasquinho I."/>
            <person name="Faro C."/>
            <person name="Guimaraes J.B."/>
            <person name="Mendonca D."/>
            <person name="Nobrega F."/>
            <person name="Rodrigues L."/>
            <person name="Saibo N.J.M."/>
            <person name="Varela M.C."/>
            <person name="Egas C."/>
            <person name="Matos J."/>
            <person name="Miguel C.M."/>
            <person name="Oliveira M.M."/>
            <person name="Ricardo C.P."/>
            <person name="Goncalves S."/>
        </authorList>
    </citation>
    <scope>NUCLEOTIDE SEQUENCE [LARGE SCALE GENOMIC DNA]</scope>
    <source>
        <strain evidence="3">cv. HL8</strain>
    </source>
</reference>
<accession>A0AAW0KWH5</accession>
<proteinExistence type="predicted"/>
<comment type="caution">
    <text evidence="2">The sequence shown here is derived from an EMBL/GenBank/DDBJ whole genome shotgun (WGS) entry which is preliminary data.</text>
</comment>
<feature type="region of interest" description="Disordered" evidence="1">
    <location>
        <begin position="39"/>
        <end position="72"/>
    </location>
</feature>
<organism evidence="2 3">
    <name type="scientific">Quercus suber</name>
    <name type="common">Cork oak</name>
    <dbReference type="NCBI Taxonomy" id="58331"/>
    <lineage>
        <taxon>Eukaryota</taxon>
        <taxon>Viridiplantae</taxon>
        <taxon>Streptophyta</taxon>
        <taxon>Embryophyta</taxon>
        <taxon>Tracheophyta</taxon>
        <taxon>Spermatophyta</taxon>
        <taxon>Magnoliopsida</taxon>
        <taxon>eudicotyledons</taxon>
        <taxon>Gunneridae</taxon>
        <taxon>Pentapetalae</taxon>
        <taxon>rosids</taxon>
        <taxon>fabids</taxon>
        <taxon>Fagales</taxon>
        <taxon>Fagaceae</taxon>
        <taxon>Quercus</taxon>
    </lineage>
</organism>
<name>A0AAW0KWH5_QUESU</name>
<feature type="compositionally biased region" description="Pro residues" evidence="1">
    <location>
        <begin position="60"/>
        <end position="71"/>
    </location>
</feature>